<dbReference type="Proteomes" id="UP000267464">
    <property type="component" value="Unassembled WGS sequence"/>
</dbReference>
<reference evidence="1 2" key="2">
    <citation type="submission" date="2018-12" db="EMBL/GenBank/DDBJ databases">
        <title>Rhizobacter gummiphilus sp. nov., a rubber-degrading bacterium isolated from the soil of a botanical garden in Japan.</title>
        <authorList>
            <person name="Shunsuke S.S."/>
        </authorList>
    </citation>
    <scope>NUCLEOTIDE SEQUENCE [LARGE SCALE GENOMIC DNA]</scope>
    <source>
        <strain evidence="1 2">S-16</strain>
    </source>
</reference>
<dbReference type="Pfam" id="PF08002">
    <property type="entry name" value="DUF1697"/>
    <property type="match status" value="1"/>
</dbReference>
<accession>A0A3N7HUF8</accession>
<dbReference type="PANTHER" id="PTHR36439">
    <property type="entry name" value="BLL4334 PROTEIN"/>
    <property type="match status" value="1"/>
</dbReference>
<keyword evidence="2" id="KW-1185">Reference proteome</keyword>
<dbReference type="InterPro" id="IPR012545">
    <property type="entry name" value="DUF1697"/>
</dbReference>
<dbReference type="SUPFAM" id="SSF160379">
    <property type="entry name" value="SP0830-like"/>
    <property type="match status" value="1"/>
</dbReference>
<comment type="caution">
    <text evidence="1">The sequence shown here is derived from an EMBL/GenBank/DDBJ whole genome shotgun (WGS) entry which is preliminary data.</text>
</comment>
<dbReference type="OrthoDB" id="9806494at2"/>
<organism evidence="1 2">
    <name type="scientific">Piscinibacter terrae</name>
    <dbReference type="NCBI Taxonomy" id="2496871"/>
    <lineage>
        <taxon>Bacteria</taxon>
        <taxon>Pseudomonadati</taxon>
        <taxon>Pseudomonadota</taxon>
        <taxon>Betaproteobacteria</taxon>
        <taxon>Burkholderiales</taxon>
        <taxon>Sphaerotilaceae</taxon>
        <taxon>Piscinibacter</taxon>
    </lineage>
</organism>
<sequence>MRFAAFFRNVNLGRPGKPTREQFVQAFEAAGGAGVRSFLTHGNAVFSASGKRAAQAVLRDACQRLEDVCGLAEPAFLRSLDSLAKLVASDPFADGPDDDIYERCVTFVPPKAVPLLELPAINARRDVEIFAAGEAEFLSVSRKFTASPGSPNAWLERTLGMDATTRAWNTVVRISRLED</sequence>
<dbReference type="EMBL" id="QUSW01000002">
    <property type="protein sequence ID" value="RQP25453.1"/>
    <property type="molecule type" value="Genomic_DNA"/>
</dbReference>
<gene>
    <name evidence="1" type="ORF">DZC73_08265</name>
</gene>
<protein>
    <submittedName>
        <fullName evidence="1">DUF1697 domain-containing protein</fullName>
    </submittedName>
</protein>
<evidence type="ECO:0000313" key="2">
    <source>
        <dbReference type="Proteomes" id="UP000267464"/>
    </source>
</evidence>
<dbReference type="PANTHER" id="PTHR36439:SF1">
    <property type="entry name" value="DUF1697 DOMAIN-CONTAINING PROTEIN"/>
    <property type="match status" value="1"/>
</dbReference>
<dbReference type="AlphaFoldDB" id="A0A3N7HUF8"/>
<proteinExistence type="predicted"/>
<dbReference type="Gene3D" id="3.30.70.1280">
    <property type="entry name" value="SP0830-like domains"/>
    <property type="match status" value="1"/>
</dbReference>
<evidence type="ECO:0000313" key="1">
    <source>
        <dbReference type="EMBL" id="RQP25453.1"/>
    </source>
</evidence>
<reference evidence="1 2" key="1">
    <citation type="submission" date="2018-08" db="EMBL/GenBank/DDBJ databases">
        <authorList>
            <person name="Khan S.A."/>
            <person name="Jeon C.O."/>
            <person name="Chun B.H."/>
            <person name="Jeong S.E."/>
        </authorList>
    </citation>
    <scope>NUCLEOTIDE SEQUENCE [LARGE SCALE GENOMIC DNA]</scope>
    <source>
        <strain evidence="1 2">S-16</strain>
    </source>
</reference>
<name>A0A3N7HUF8_9BURK</name>